<gene>
    <name evidence="2" type="ORF">SDC9_187167</name>
</gene>
<evidence type="ECO:0000313" key="2">
    <source>
        <dbReference type="EMBL" id="MPN39639.1"/>
    </source>
</evidence>
<proteinExistence type="predicted"/>
<feature type="region of interest" description="Disordered" evidence="1">
    <location>
        <begin position="90"/>
        <end position="110"/>
    </location>
</feature>
<dbReference type="AlphaFoldDB" id="A0A645HN17"/>
<feature type="region of interest" description="Disordered" evidence="1">
    <location>
        <begin position="1"/>
        <end position="21"/>
    </location>
</feature>
<organism evidence="2">
    <name type="scientific">bioreactor metagenome</name>
    <dbReference type="NCBI Taxonomy" id="1076179"/>
    <lineage>
        <taxon>unclassified sequences</taxon>
        <taxon>metagenomes</taxon>
        <taxon>ecological metagenomes</taxon>
    </lineage>
</organism>
<accession>A0A645HN17</accession>
<reference evidence="2" key="1">
    <citation type="submission" date="2019-08" db="EMBL/GenBank/DDBJ databases">
        <authorList>
            <person name="Kucharzyk K."/>
            <person name="Murdoch R.W."/>
            <person name="Higgins S."/>
            <person name="Loffler F."/>
        </authorList>
    </citation>
    <scope>NUCLEOTIDE SEQUENCE</scope>
</reference>
<name>A0A645HN17_9ZZZZ</name>
<comment type="caution">
    <text evidence="2">The sequence shown here is derived from an EMBL/GenBank/DDBJ whole genome shotgun (WGS) entry which is preliminary data.</text>
</comment>
<sequence>MAQTPAERRWPGTSRPPPLRRLRVSGAPVPACSSCPVPGARCPGVGRCGVRRGGVPCRRWIGSYNIGGVKGEGPIPGRPLCHALIRVDRGPTKKETPHEGQEREHQEVPRRHLAERLPRDLHGSGQVHRLRRAVLNHPGGGQCRPPAVPRGWRPRSSALFAARCGSSGPPGAAAVELWYAARACWMLRVDSYSWR</sequence>
<protein>
    <submittedName>
        <fullName evidence="2">Uncharacterized protein</fullName>
    </submittedName>
</protein>
<evidence type="ECO:0000256" key="1">
    <source>
        <dbReference type="SAM" id="MobiDB-lite"/>
    </source>
</evidence>
<feature type="compositionally biased region" description="Basic and acidic residues" evidence="1">
    <location>
        <begin position="1"/>
        <end position="10"/>
    </location>
</feature>
<dbReference type="EMBL" id="VSSQ01095567">
    <property type="protein sequence ID" value="MPN39639.1"/>
    <property type="molecule type" value="Genomic_DNA"/>
</dbReference>